<dbReference type="PANTHER" id="PTHR43691">
    <property type="entry name" value="URIDINE PHOSPHORYLASE"/>
    <property type="match status" value="1"/>
</dbReference>
<organism evidence="5 6">
    <name type="scientific">Parvicella tangerina</name>
    <dbReference type="NCBI Taxonomy" id="2829795"/>
    <lineage>
        <taxon>Bacteria</taxon>
        <taxon>Pseudomonadati</taxon>
        <taxon>Bacteroidota</taxon>
        <taxon>Flavobacteriia</taxon>
        <taxon>Flavobacteriales</taxon>
        <taxon>Parvicellaceae</taxon>
        <taxon>Parvicella</taxon>
    </lineage>
</organism>
<proteinExistence type="predicted"/>
<evidence type="ECO:0000256" key="3">
    <source>
        <dbReference type="ARBA" id="ARBA00048447"/>
    </source>
</evidence>
<keyword evidence="5" id="KW-0328">Glycosyltransferase</keyword>
<protein>
    <recommendedName>
        <fullName evidence="2">Uridine phosphorylase</fullName>
        <ecNumber evidence="1">2.4.2.3</ecNumber>
    </recommendedName>
</protein>
<evidence type="ECO:0000259" key="4">
    <source>
        <dbReference type="Pfam" id="PF01048"/>
    </source>
</evidence>
<dbReference type="Pfam" id="PF01048">
    <property type="entry name" value="PNP_UDP_1"/>
    <property type="match status" value="1"/>
</dbReference>
<reference evidence="5" key="1">
    <citation type="submission" date="2021-04" db="EMBL/GenBank/DDBJ databases">
        <authorList>
            <person name="Rodrigo-Torres L."/>
            <person name="Arahal R. D."/>
            <person name="Lucena T."/>
        </authorList>
    </citation>
    <scope>NUCLEOTIDE SEQUENCE</scope>
    <source>
        <strain evidence="5">AS29M-1</strain>
    </source>
</reference>
<sequence>MAFFYFYKMIRTEVRHSQPIAPSELIITPEGAIYHLNLRPEQIAKNVIVVGDQYRVERISSHFDKVDHKVSKREFVTHTGWYKGKHITALSTGIGCDNVDIVINELDALANIDLNSRLPKDSHTSLNIVRLGTSGALQEDIPVDSFVASTHGLGFDGLMGFYDARFEEDEIELLQSFKQQVDWPADCNPPYIVKASEDLLSRIGNDMYQGITATANGFYGPQGRSLRLKPKVDDLNERLNKFEHNGHRITNFEMETSALYSLSSMLGHHAVTVCAIIANRFAKTYSKDYHIPVDELIVKVLDRI</sequence>
<dbReference type="AlphaFoldDB" id="A0A916JKX0"/>
<dbReference type="GO" id="GO:0004850">
    <property type="term" value="F:uridine phosphorylase activity"/>
    <property type="evidence" value="ECO:0007669"/>
    <property type="project" value="UniProtKB-EC"/>
</dbReference>
<accession>A0A916JKX0</accession>
<evidence type="ECO:0000313" key="6">
    <source>
        <dbReference type="Proteomes" id="UP000683507"/>
    </source>
</evidence>
<dbReference type="GO" id="GO:0006152">
    <property type="term" value="P:purine nucleoside catabolic process"/>
    <property type="evidence" value="ECO:0007669"/>
    <property type="project" value="TreeGrafter"/>
</dbReference>
<comment type="catalytic activity">
    <reaction evidence="3">
        <text>uridine + phosphate = alpha-D-ribose 1-phosphate + uracil</text>
        <dbReference type="Rhea" id="RHEA:24388"/>
        <dbReference type="ChEBI" id="CHEBI:16704"/>
        <dbReference type="ChEBI" id="CHEBI:17568"/>
        <dbReference type="ChEBI" id="CHEBI:43474"/>
        <dbReference type="ChEBI" id="CHEBI:57720"/>
        <dbReference type="EC" id="2.4.2.3"/>
    </reaction>
</comment>
<dbReference type="KEGG" id="ptan:CRYO30217_00631"/>
<dbReference type="InterPro" id="IPR000845">
    <property type="entry name" value="Nucleoside_phosphorylase_d"/>
</dbReference>
<dbReference type="PANTHER" id="PTHR43691:SF11">
    <property type="entry name" value="FI09636P-RELATED"/>
    <property type="match status" value="1"/>
</dbReference>
<dbReference type="InterPro" id="IPR035994">
    <property type="entry name" value="Nucleoside_phosphorylase_sf"/>
</dbReference>
<dbReference type="Gene3D" id="3.40.50.1580">
    <property type="entry name" value="Nucleoside phosphorylase domain"/>
    <property type="match status" value="1"/>
</dbReference>
<keyword evidence="5" id="KW-0808">Transferase</keyword>
<dbReference type="EMBL" id="OU015584">
    <property type="protein sequence ID" value="CAG5078289.1"/>
    <property type="molecule type" value="Genomic_DNA"/>
</dbReference>
<evidence type="ECO:0000313" key="5">
    <source>
        <dbReference type="EMBL" id="CAG5078289.1"/>
    </source>
</evidence>
<dbReference type="CDD" id="cd00436">
    <property type="entry name" value="UP_TbUP-like"/>
    <property type="match status" value="1"/>
</dbReference>
<dbReference type="Proteomes" id="UP000683507">
    <property type="component" value="Chromosome"/>
</dbReference>
<dbReference type="GO" id="GO:0004731">
    <property type="term" value="F:purine-nucleoside phosphorylase activity"/>
    <property type="evidence" value="ECO:0007669"/>
    <property type="project" value="TreeGrafter"/>
</dbReference>
<gene>
    <name evidence="5" type="primary">udp</name>
    <name evidence="5" type="ORF">CRYO30217_00631</name>
</gene>
<evidence type="ECO:0000256" key="2">
    <source>
        <dbReference type="ARBA" id="ARBA00021980"/>
    </source>
</evidence>
<dbReference type="EC" id="2.4.2.3" evidence="1"/>
<feature type="domain" description="Nucleoside phosphorylase" evidence="4">
    <location>
        <begin position="47"/>
        <end position="281"/>
    </location>
</feature>
<name>A0A916JKX0_9FLAO</name>
<dbReference type="SUPFAM" id="SSF53167">
    <property type="entry name" value="Purine and uridine phosphorylases"/>
    <property type="match status" value="1"/>
</dbReference>
<evidence type="ECO:0000256" key="1">
    <source>
        <dbReference type="ARBA" id="ARBA00011888"/>
    </source>
</evidence>
<dbReference type="GO" id="GO:0005829">
    <property type="term" value="C:cytosol"/>
    <property type="evidence" value="ECO:0007669"/>
    <property type="project" value="TreeGrafter"/>
</dbReference>
<keyword evidence="6" id="KW-1185">Reference proteome</keyword>